<dbReference type="InterPro" id="IPR043129">
    <property type="entry name" value="ATPase_NBD"/>
</dbReference>
<dbReference type="EMBL" id="KL197740">
    <property type="protein sequence ID" value="KDQ52422.1"/>
    <property type="molecule type" value="Genomic_DNA"/>
</dbReference>
<accession>A0A067PM96</accession>
<organism evidence="1 2">
    <name type="scientific">Jaapia argillacea MUCL 33604</name>
    <dbReference type="NCBI Taxonomy" id="933084"/>
    <lineage>
        <taxon>Eukaryota</taxon>
        <taxon>Fungi</taxon>
        <taxon>Dikarya</taxon>
        <taxon>Basidiomycota</taxon>
        <taxon>Agaricomycotina</taxon>
        <taxon>Agaricomycetes</taxon>
        <taxon>Agaricomycetidae</taxon>
        <taxon>Jaapiales</taxon>
        <taxon>Jaapiaceae</taxon>
        <taxon>Jaapia</taxon>
    </lineage>
</organism>
<dbReference type="Gene3D" id="3.30.420.40">
    <property type="match status" value="2"/>
</dbReference>
<dbReference type="OrthoDB" id="2963168at2759"/>
<dbReference type="HOGENOM" id="CLU_009958_4_2_1"/>
<dbReference type="STRING" id="933084.A0A067PM96"/>
<gene>
    <name evidence="1" type="ORF">JAAARDRAFT_483339</name>
</gene>
<dbReference type="SUPFAM" id="SSF53067">
    <property type="entry name" value="Actin-like ATPase domain"/>
    <property type="match status" value="2"/>
</dbReference>
<proteinExistence type="predicted"/>
<dbReference type="Proteomes" id="UP000027265">
    <property type="component" value="Unassembled WGS sequence"/>
</dbReference>
<dbReference type="PANTHER" id="PTHR14187:SF5">
    <property type="entry name" value="HEAT SHOCK 70 KDA PROTEIN 12A"/>
    <property type="match status" value="1"/>
</dbReference>
<protein>
    <submittedName>
        <fullName evidence="1">Uncharacterized protein</fullName>
    </submittedName>
</protein>
<reference evidence="2" key="1">
    <citation type="journal article" date="2014" name="Proc. Natl. Acad. Sci. U.S.A.">
        <title>Extensive sampling of basidiomycete genomes demonstrates inadequacy of the white-rot/brown-rot paradigm for wood decay fungi.</title>
        <authorList>
            <person name="Riley R."/>
            <person name="Salamov A.A."/>
            <person name="Brown D.W."/>
            <person name="Nagy L.G."/>
            <person name="Floudas D."/>
            <person name="Held B.W."/>
            <person name="Levasseur A."/>
            <person name="Lombard V."/>
            <person name="Morin E."/>
            <person name="Otillar R."/>
            <person name="Lindquist E.A."/>
            <person name="Sun H."/>
            <person name="LaButti K.M."/>
            <person name="Schmutz J."/>
            <person name="Jabbour D."/>
            <person name="Luo H."/>
            <person name="Baker S.E."/>
            <person name="Pisabarro A.G."/>
            <person name="Walton J.D."/>
            <person name="Blanchette R.A."/>
            <person name="Henrissat B."/>
            <person name="Martin F."/>
            <person name="Cullen D."/>
            <person name="Hibbett D.S."/>
            <person name="Grigoriev I.V."/>
        </authorList>
    </citation>
    <scope>NUCLEOTIDE SEQUENCE [LARGE SCALE GENOMIC DNA]</scope>
    <source>
        <strain evidence="2">MUCL 33604</strain>
    </source>
</reference>
<dbReference type="CDD" id="cd10170">
    <property type="entry name" value="ASKHA_NBD_HSP70"/>
    <property type="match status" value="1"/>
</dbReference>
<dbReference type="PANTHER" id="PTHR14187">
    <property type="entry name" value="ALPHA KINASE/ELONGATION FACTOR 2 KINASE"/>
    <property type="match status" value="1"/>
</dbReference>
<name>A0A067PM96_9AGAM</name>
<dbReference type="AlphaFoldDB" id="A0A067PM96"/>
<dbReference type="Gene3D" id="3.90.640.10">
    <property type="entry name" value="Actin, Chain A, domain 4"/>
    <property type="match status" value="1"/>
</dbReference>
<dbReference type="InParanoid" id="A0A067PM96"/>
<evidence type="ECO:0000313" key="2">
    <source>
        <dbReference type="Proteomes" id="UP000027265"/>
    </source>
</evidence>
<keyword evidence="2" id="KW-1185">Reference proteome</keyword>
<sequence length="718" mass="79552">MKLSRWANLPPTSRSLLLWSSTSPFNFSISTSIRRTLAVKSSLASKASFNFLPFVLAFASEFRRSTLSLSISGSCSLIELDVVEGAVQSLTTSFRPSKRCIMAIMWMRGRKSLYLPIHSCNSGIIYLPSPYSPSVADRCGTSGVHQVFSCLSPSLQSIITMNPSNNRKPYHGERRKLVFAFDVGTTFSGISYSILDPGEVPKIWTVTMYPGQGTTGGDSKVASILEYDANGSVCAIGAEASQYSENGVAEERGWTKVEWFKLHLRPKTFGPSRIEDGRIPPLPGNKSVVDVFADFFSYLYRCGREHIQNTHAAGDHILRSVEGHIEFILGHPNGWGGAQQAQMRQAAIKAALVPDNELGHARIQFVTEGEASLHYCLNSGLSMDVLKEGANIMVVDCGGGTIDLSSFRFLSANPIAATEIAPPGCRLQGSVFVNRRAYTFLLEEKLKGSSFDDPQDVERIVDRFETIKRRFKEGNGPVYIRFGTSRDDDPEFGVKKGVLKLTEDEVAGLFRPSLDSIVEAIDEQIRLAPYDIQGVFMVGGFTSNDWLFSTLRNRITSRGLSLCRPDGFTNKAVADGALSFYLDHFVSARVARMAYGSPCNALYDSSDTEHVSRASQIYVDYAGYDRLRHGFSLILPKGTRVQEEQEFRCRLCRTDRRLSRLKNVSAAIMSYIGAKNDPKWTDLEPGDFETLCTVTADTSQLLPTMSRRHGPRGHAYYR</sequence>
<evidence type="ECO:0000313" key="1">
    <source>
        <dbReference type="EMBL" id="KDQ52422.1"/>
    </source>
</evidence>